<comment type="similarity">
    <text evidence="2">Belongs to the binding-protein-dependent transport system permease family. CysTW subfamily.</text>
</comment>
<name>A0A246F562_PSENT</name>
<evidence type="ECO:0000313" key="11">
    <source>
        <dbReference type="Proteomes" id="UP000198145"/>
    </source>
</evidence>
<comment type="caution">
    <text evidence="10">The sequence shown here is derived from an EMBL/GenBank/DDBJ whole genome shotgun (WGS) entry which is preliminary data.</text>
</comment>
<organism evidence="10 11">
    <name type="scientific">Pseudomonas nitroreducens</name>
    <dbReference type="NCBI Taxonomy" id="46680"/>
    <lineage>
        <taxon>Bacteria</taxon>
        <taxon>Pseudomonadati</taxon>
        <taxon>Pseudomonadota</taxon>
        <taxon>Gammaproteobacteria</taxon>
        <taxon>Pseudomonadales</taxon>
        <taxon>Pseudomonadaceae</taxon>
        <taxon>Pseudomonas</taxon>
    </lineage>
</organism>
<dbReference type="PANTHER" id="PTHR42929:SF5">
    <property type="entry name" value="ABC TRANSPORTER PERMEASE PROTEIN"/>
    <property type="match status" value="1"/>
</dbReference>
<evidence type="ECO:0000256" key="7">
    <source>
        <dbReference type="ARBA" id="ARBA00023136"/>
    </source>
</evidence>
<gene>
    <name evidence="10" type="ORF">CEG18_23415</name>
</gene>
<feature type="transmembrane region" description="Helical" evidence="8">
    <location>
        <begin position="99"/>
        <end position="119"/>
    </location>
</feature>
<dbReference type="RefSeq" id="WP_088420925.1">
    <property type="nucleotide sequence ID" value="NZ_NJBA01000009.1"/>
</dbReference>
<dbReference type="EMBL" id="NJBA01000009">
    <property type="protein sequence ID" value="OWP48348.1"/>
    <property type="molecule type" value="Genomic_DNA"/>
</dbReference>
<dbReference type="SUPFAM" id="SSF161098">
    <property type="entry name" value="MetI-like"/>
    <property type="match status" value="1"/>
</dbReference>
<evidence type="ECO:0000256" key="1">
    <source>
        <dbReference type="ARBA" id="ARBA00004651"/>
    </source>
</evidence>
<comment type="subcellular location">
    <subcellularLocation>
        <location evidence="1 8">Cell membrane</location>
        <topology evidence="1 8">Multi-pass membrane protein</topology>
    </subcellularLocation>
</comment>
<evidence type="ECO:0000256" key="8">
    <source>
        <dbReference type="RuleBase" id="RU363032"/>
    </source>
</evidence>
<evidence type="ECO:0000313" key="10">
    <source>
        <dbReference type="EMBL" id="OWP48348.1"/>
    </source>
</evidence>
<feature type="domain" description="ABC transmembrane type-1" evidence="9">
    <location>
        <begin position="61"/>
        <end position="269"/>
    </location>
</feature>
<evidence type="ECO:0000256" key="3">
    <source>
        <dbReference type="ARBA" id="ARBA00022448"/>
    </source>
</evidence>
<dbReference type="InterPro" id="IPR000515">
    <property type="entry name" value="MetI-like"/>
</dbReference>
<keyword evidence="3 8" id="KW-0813">Transport</keyword>
<evidence type="ECO:0000259" key="9">
    <source>
        <dbReference type="PROSITE" id="PS50928"/>
    </source>
</evidence>
<proteinExistence type="inferred from homology"/>
<feature type="transmembrane region" description="Helical" evidence="8">
    <location>
        <begin position="246"/>
        <end position="268"/>
    </location>
</feature>
<feature type="transmembrane region" description="Helical" evidence="8">
    <location>
        <begin position="147"/>
        <end position="166"/>
    </location>
</feature>
<keyword evidence="6 8" id="KW-1133">Transmembrane helix</keyword>
<dbReference type="Pfam" id="PF00528">
    <property type="entry name" value="BPD_transp_1"/>
    <property type="match status" value="1"/>
</dbReference>
<evidence type="ECO:0000256" key="2">
    <source>
        <dbReference type="ARBA" id="ARBA00007069"/>
    </source>
</evidence>
<dbReference type="InterPro" id="IPR035906">
    <property type="entry name" value="MetI-like_sf"/>
</dbReference>
<dbReference type="GO" id="GO:0005886">
    <property type="term" value="C:plasma membrane"/>
    <property type="evidence" value="ECO:0007669"/>
    <property type="project" value="UniProtKB-SubCell"/>
</dbReference>
<reference evidence="10 11" key="1">
    <citation type="submission" date="2017-06" db="EMBL/GenBank/DDBJ databases">
        <title>Draft genome of Pseudomonas nitroreducens DF05.</title>
        <authorList>
            <person name="Iyer R."/>
        </authorList>
    </citation>
    <scope>NUCLEOTIDE SEQUENCE [LARGE SCALE GENOMIC DNA]</scope>
    <source>
        <strain evidence="10 11">DF05</strain>
    </source>
</reference>
<accession>A0A246F562</accession>
<dbReference type="PANTHER" id="PTHR42929">
    <property type="entry name" value="INNER MEMBRANE ABC TRANSPORTER PERMEASE PROTEIN YDCU-RELATED-RELATED"/>
    <property type="match status" value="1"/>
</dbReference>
<feature type="transmembrane region" description="Helical" evidence="8">
    <location>
        <begin position="12"/>
        <end position="36"/>
    </location>
</feature>
<dbReference type="CDD" id="cd06261">
    <property type="entry name" value="TM_PBP2"/>
    <property type="match status" value="1"/>
</dbReference>
<dbReference type="GO" id="GO:0055085">
    <property type="term" value="P:transmembrane transport"/>
    <property type="evidence" value="ECO:0007669"/>
    <property type="project" value="InterPro"/>
</dbReference>
<keyword evidence="5 8" id="KW-0812">Transmembrane</keyword>
<dbReference type="PROSITE" id="PS50928">
    <property type="entry name" value="ABC_TM1"/>
    <property type="match status" value="1"/>
</dbReference>
<dbReference type="eggNOG" id="COG1176">
    <property type="taxonomic scope" value="Bacteria"/>
</dbReference>
<evidence type="ECO:0000256" key="6">
    <source>
        <dbReference type="ARBA" id="ARBA00022989"/>
    </source>
</evidence>
<feature type="transmembrane region" description="Helical" evidence="8">
    <location>
        <begin position="203"/>
        <end position="226"/>
    </location>
</feature>
<keyword evidence="7 8" id="KW-0472">Membrane</keyword>
<dbReference type="AlphaFoldDB" id="A0A246F562"/>
<feature type="transmembrane region" description="Helical" evidence="8">
    <location>
        <begin position="64"/>
        <end position="87"/>
    </location>
</feature>
<dbReference type="STRING" id="46680.GCA_000807755_06618"/>
<keyword evidence="4" id="KW-1003">Cell membrane</keyword>
<sequence length="278" mass="31076">MADNAPSRLKLGALLLPLPVVLILFYVLPFLGVLGWSVTLPEPGIEQYQRIISDPAIHDVLWRTFRLCTTVSVISLVIAYLMAYCWVYSPPFWQRVVEICVFIPFWLSVLVRAFGWLIALRSNGLLNDWLQYLGITNEPLQLTRNELGVVIGMVHFMVPFALFPLVSTMRRLDPRVLLAARGLGAGQLRTFWSIFVPQTIPGILGAFIIVFVFCLGFFITPAILGGGQTVMVAEYVYLQMFQTSNWGLGAALSVVLLALVSGMIWALLRMTRVDKLVG</sequence>
<dbReference type="Proteomes" id="UP000198145">
    <property type="component" value="Unassembled WGS sequence"/>
</dbReference>
<evidence type="ECO:0000256" key="5">
    <source>
        <dbReference type="ARBA" id="ARBA00022692"/>
    </source>
</evidence>
<dbReference type="Gene3D" id="1.10.3720.10">
    <property type="entry name" value="MetI-like"/>
    <property type="match status" value="1"/>
</dbReference>
<evidence type="ECO:0000256" key="4">
    <source>
        <dbReference type="ARBA" id="ARBA00022475"/>
    </source>
</evidence>
<protein>
    <submittedName>
        <fullName evidence="10">Polyamine ABC transporter permease</fullName>
    </submittedName>
</protein>